<dbReference type="InterPro" id="IPR002008">
    <property type="entry name" value="DNA_pol_X_beta-like"/>
</dbReference>
<proteinExistence type="predicted"/>
<evidence type="ECO:0000256" key="2">
    <source>
        <dbReference type="ARBA" id="ARBA00022679"/>
    </source>
</evidence>
<evidence type="ECO:0000313" key="6">
    <source>
        <dbReference type="EMBL" id="QHS86970.1"/>
    </source>
</evidence>
<protein>
    <recommendedName>
        <fullName evidence="5">DNA-directed DNA polymerase X domain-containing protein</fullName>
    </recommendedName>
</protein>
<dbReference type="PANTHER" id="PTHR11276:SF28">
    <property type="entry name" value="DNA POLYMERASE LAMBDA"/>
    <property type="match status" value="1"/>
</dbReference>
<dbReference type="Pfam" id="PF10391">
    <property type="entry name" value="DNA_pol_lambd_f"/>
    <property type="match status" value="1"/>
</dbReference>
<dbReference type="Pfam" id="PF14791">
    <property type="entry name" value="DNA_pol_B_thumb"/>
    <property type="match status" value="1"/>
</dbReference>
<dbReference type="GO" id="GO:0003677">
    <property type="term" value="F:DNA binding"/>
    <property type="evidence" value="ECO:0007669"/>
    <property type="project" value="InterPro"/>
</dbReference>
<sequence length="390" mass="44073">MIGGHSGPCSLNKKTDKCKKSSTGSEQCELSKKGACKKKQLIQRSIKNFIRNLEIIIKYYELNPENIKGALFKNRNYVKFITILKLYPKSNIDSLLNLKKHFIHNGIKNPKVVIEKAEEYLKTGHVTLALKAINLPEFASFVNLTKIYGIGPAKAKILYKKHHIVSHKDLSKKMISTPSILNPKQKIGLKYFTDLDTRIPRKEIDAYKRKFTAIQKFVPGLIFSINGSYRRGLTSSGDIDVLITASNPSKTPESVRKHFIKLLLQKGIIIETLAAGKTKFMGVSKLTKRSKARHIDIIDTTHEKYCFAQLYFTGSGGFNIQMRTHAKNKGYILNEQGINDLQTKKPVKPSLIQSIIGKPLLKSEKDIFNFLGLKYLQPSKRNIATKGKIN</sequence>
<keyword evidence="2" id="KW-0808">Transferase</keyword>
<dbReference type="InterPro" id="IPR029398">
    <property type="entry name" value="PolB_thumb"/>
</dbReference>
<dbReference type="InterPro" id="IPR037160">
    <property type="entry name" value="DNA_Pol_thumb_sf"/>
</dbReference>
<reference evidence="6" key="1">
    <citation type="journal article" date="2020" name="Nature">
        <title>Giant virus diversity and host interactions through global metagenomics.</title>
        <authorList>
            <person name="Schulz F."/>
            <person name="Roux S."/>
            <person name="Paez-Espino D."/>
            <person name="Jungbluth S."/>
            <person name="Walsh D.A."/>
            <person name="Denef V.J."/>
            <person name="McMahon K.D."/>
            <person name="Konstantinidis K.T."/>
            <person name="Eloe-Fadrosh E.A."/>
            <person name="Kyrpides N.C."/>
            <person name="Woyke T."/>
        </authorList>
    </citation>
    <scope>NUCLEOTIDE SEQUENCE</scope>
    <source>
        <strain evidence="6">GVMAG-M-3300009422-16</strain>
    </source>
</reference>
<dbReference type="PRINTS" id="PR00869">
    <property type="entry name" value="DNAPOLX"/>
</dbReference>
<dbReference type="SUPFAM" id="SSF81301">
    <property type="entry name" value="Nucleotidyltransferase"/>
    <property type="match status" value="1"/>
</dbReference>
<evidence type="ECO:0000256" key="3">
    <source>
        <dbReference type="ARBA" id="ARBA00022695"/>
    </source>
</evidence>
<dbReference type="AlphaFoldDB" id="A0A6C0B4K9"/>
<dbReference type="InterPro" id="IPR028207">
    <property type="entry name" value="DNA_pol_B_palm_palm"/>
</dbReference>
<dbReference type="Gene3D" id="1.10.150.20">
    <property type="entry name" value="5' to 3' exonuclease, C-terminal subdomain"/>
    <property type="match status" value="1"/>
</dbReference>
<dbReference type="InterPro" id="IPR018944">
    <property type="entry name" value="DNA_pol_lambd_fingers_domain"/>
</dbReference>
<keyword evidence="1" id="KW-0237">DNA synthesis</keyword>
<dbReference type="SMART" id="SM00483">
    <property type="entry name" value="POLXc"/>
    <property type="match status" value="1"/>
</dbReference>
<dbReference type="GO" id="GO:0003887">
    <property type="term" value="F:DNA-directed DNA polymerase activity"/>
    <property type="evidence" value="ECO:0007669"/>
    <property type="project" value="InterPro"/>
</dbReference>
<feature type="domain" description="DNA-directed DNA polymerase X" evidence="5">
    <location>
        <begin position="46"/>
        <end position="382"/>
    </location>
</feature>
<dbReference type="GO" id="GO:0006303">
    <property type="term" value="P:double-strand break repair via nonhomologous end joining"/>
    <property type="evidence" value="ECO:0007669"/>
    <property type="project" value="TreeGrafter"/>
</dbReference>
<keyword evidence="4" id="KW-0235">DNA replication</keyword>
<dbReference type="SUPFAM" id="SSF81585">
    <property type="entry name" value="PsbU/PolX domain-like"/>
    <property type="match status" value="1"/>
</dbReference>
<dbReference type="PRINTS" id="PR00870">
    <property type="entry name" value="DNAPOLXBETA"/>
</dbReference>
<organism evidence="6">
    <name type="scientific">viral metagenome</name>
    <dbReference type="NCBI Taxonomy" id="1070528"/>
    <lineage>
        <taxon>unclassified sequences</taxon>
        <taxon>metagenomes</taxon>
        <taxon>organismal metagenomes</taxon>
    </lineage>
</organism>
<dbReference type="InterPro" id="IPR022312">
    <property type="entry name" value="DNA_pol_X"/>
</dbReference>
<dbReference type="PANTHER" id="PTHR11276">
    <property type="entry name" value="DNA POLYMERASE TYPE-X FAMILY MEMBER"/>
    <property type="match status" value="1"/>
</dbReference>
<dbReference type="CDD" id="cd00141">
    <property type="entry name" value="NT_POLXc"/>
    <property type="match status" value="1"/>
</dbReference>
<dbReference type="EMBL" id="MN739068">
    <property type="protein sequence ID" value="QHS86970.1"/>
    <property type="molecule type" value="Genomic_DNA"/>
</dbReference>
<evidence type="ECO:0000256" key="1">
    <source>
        <dbReference type="ARBA" id="ARBA00022634"/>
    </source>
</evidence>
<dbReference type="InterPro" id="IPR002054">
    <property type="entry name" value="DNA-dir_DNA_pol_X"/>
</dbReference>
<evidence type="ECO:0000256" key="4">
    <source>
        <dbReference type="ARBA" id="ARBA00022705"/>
    </source>
</evidence>
<accession>A0A6C0B4K9</accession>
<dbReference type="Gene3D" id="3.30.460.10">
    <property type="entry name" value="Beta Polymerase, domain 2"/>
    <property type="match status" value="1"/>
</dbReference>
<dbReference type="InterPro" id="IPR043519">
    <property type="entry name" value="NT_sf"/>
</dbReference>
<dbReference type="Gene3D" id="3.30.210.10">
    <property type="entry name" value="DNA polymerase, thumb domain"/>
    <property type="match status" value="1"/>
</dbReference>
<evidence type="ECO:0000259" key="5">
    <source>
        <dbReference type="SMART" id="SM00483"/>
    </source>
</evidence>
<dbReference type="Pfam" id="PF14792">
    <property type="entry name" value="DNA_pol_B_palm"/>
    <property type="match status" value="1"/>
</dbReference>
<name>A0A6C0B4K9_9ZZZZ</name>
<keyword evidence="3" id="KW-0548">Nucleotidyltransferase</keyword>
<dbReference type="GO" id="GO:0005634">
    <property type="term" value="C:nucleus"/>
    <property type="evidence" value="ECO:0007669"/>
    <property type="project" value="TreeGrafter"/>
</dbReference>